<evidence type="ECO:0000256" key="1">
    <source>
        <dbReference type="ARBA" id="ARBA00022801"/>
    </source>
</evidence>
<comment type="caution">
    <text evidence="3">The sequence shown here is derived from an EMBL/GenBank/DDBJ whole genome shotgun (WGS) entry which is preliminary data.</text>
</comment>
<sequence length="300" mass="33570">MERAYSWITLFIFSCFFSASHGQVRYKDSLFSDISTSTFTYQDTLQLDLYLPKKDTVKQRPLVLLVHGGGFASGKRDNPLEKKFCMDMTSRGYVVASMSYHLTRKGKSFGCDCPSTEKIETFKQASQDVAYAVNFLGEKQDELGLDSKKIILVGSSAGAEAVLNTVFMQNHYDFKDIAFPKERIVGVVSFAGAVLGTGYITKETAIPTLLYHGKMDRLVPYGSAPHHYCNPESQGYLILGGSQAIAKKLSQQDTSYVLMYDPKGNHDWANLAYKRTDEISEFIKEVVLDGVFTQSKIRLD</sequence>
<proteinExistence type="predicted"/>
<dbReference type="AlphaFoldDB" id="A0A2T0M8I7"/>
<evidence type="ECO:0000259" key="2">
    <source>
        <dbReference type="Pfam" id="PF20434"/>
    </source>
</evidence>
<dbReference type="GO" id="GO:0016787">
    <property type="term" value="F:hydrolase activity"/>
    <property type="evidence" value="ECO:0007669"/>
    <property type="project" value="UniProtKB-KW"/>
</dbReference>
<reference evidence="3 4" key="1">
    <citation type="submission" date="2018-03" db="EMBL/GenBank/DDBJ databases">
        <title>Genomic Encyclopedia of Archaeal and Bacterial Type Strains, Phase II (KMG-II): from individual species to whole genera.</title>
        <authorList>
            <person name="Goeker M."/>
        </authorList>
    </citation>
    <scope>NUCLEOTIDE SEQUENCE [LARGE SCALE GENOMIC DNA]</scope>
    <source>
        <strain evidence="3 4">DSM 25027</strain>
    </source>
</reference>
<dbReference type="InterPro" id="IPR050300">
    <property type="entry name" value="GDXG_lipolytic_enzyme"/>
</dbReference>
<evidence type="ECO:0000313" key="3">
    <source>
        <dbReference type="EMBL" id="PRX53814.1"/>
    </source>
</evidence>
<dbReference type="EMBL" id="PVYX01000002">
    <property type="protein sequence ID" value="PRX53814.1"/>
    <property type="molecule type" value="Genomic_DNA"/>
</dbReference>
<organism evidence="3 4">
    <name type="scientific">Flagellimonas meridianipacifica</name>
    <dbReference type="NCBI Taxonomy" id="1080225"/>
    <lineage>
        <taxon>Bacteria</taxon>
        <taxon>Pseudomonadati</taxon>
        <taxon>Bacteroidota</taxon>
        <taxon>Flavobacteriia</taxon>
        <taxon>Flavobacteriales</taxon>
        <taxon>Flavobacteriaceae</taxon>
        <taxon>Flagellimonas</taxon>
    </lineage>
</organism>
<dbReference type="RefSeq" id="WP_106145150.1">
    <property type="nucleotide sequence ID" value="NZ_PVYX01000002.1"/>
</dbReference>
<dbReference type="SUPFAM" id="SSF53474">
    <property type="entry name" value="alpha/beta-Hydrolases"/>
    <property type="match status" value="1"/>
</dbReference>
<dbReference type="Proteomes" id="UP000237640">
    <property type="component" value="Unassembled WGS sequence"/>
</dbReference>
<accession>A0A2T0M8I7</accession>
<dbReference type="Pfam" id="PF20434">
    <property type="entry name" value="BD-FAE"/>
    <property type="match status" value="1"/>
</dbReference>
<dbReference type="PROSITE" id="PS51257">
    <property type="entry name" value="PROKAR_LIPOPROTEIN"/>
    <property type="match status" value="1"/>
</dbReference>
<dbReference type="PANTHER" id="PTHR48081">
    <property type="entry name" value="AB HYDROLASE SUPERFAMILY PROTEIN C4A8.06C"/>
    <property type="match status" value="1"/>
</dbReference>
<gene>
    <name evidence="3" type="ORF">CLV81_2202</name>
</gene>
<dbReference type="InterPro" id="IPR049492">
    <property type="entry name" value="BD-FAE-like_dom"/>
</dbReference>
<name>A0A2T0M8I7_9FLAO</name>
<feature type="domain" description="BD-FAE-like" evidence="2">
    <location>
        <begin position="47"/>
        <end position="171"/>
    </location>
</feature>
<keyword evidence="1" id="KW-0378">Hydrolase</keyword>
<dbReference type="OrthoDB" id="9803990at2"/>
<dbReference type="Gene3D" id="3.40.50.1820">
    <property type="entry name" value="alpha/beta hydrolase"/>
    <property type="match status" value="1"/>
</dbReference>
<dbReference type="InterPro" id="IPR029058">
    <property type="entry name" value="AB_hydrolase_fold"/>
</dbReference>
<keyword evidence="4" id="KW-1185">Reference proteome</keyword>
<evidence type="ECO:0000313" key="4">
    <source>
        <dbReference type="Proteomes" id="UP000237640"/>
    </source>
</evidence>
<protein>
    <submittedName>
        <fullName evidence="3">Acetyl esterase/lipase</fullName>
    </submittedName>
</protein>